<evidence type="ECO:0000313" key="15">
    <source>
        <dbReference type="EMBL" id="CDR88485.1"/>
    </source>
</evidence>
<gene>
    <name evidence="15" type="ORF">SPSC_04312</name>
</gene>
<dbReference type="PROSITE" id="PS51192">
    <property type="entry name" value="HELICASE_ATP_BIND_1"/>
    <property type="match status" value="1"/>
</dbReference>
<keyword evidence="3" id="KW-0698">rRNA processing</keyword>
<keyword evidence="2" id="KW-0690">Ribosome biogenesis</keyword>
<dbReference type="InterPro" id="IPR001650">
    <property type="entry name" value="Helicase_C-like"/>
</dbReference>
<evidence type="ECO:0000256" key="11">
    <source>
        <dbReference type="SAM" id="MobiDB-lite"/>
    </source>
</evidence>
<dbReference type="OrthoDB" id="7396459at2759"/>
<comment type="catalytic activity">
    <reaction evidence="10">
        <text>ATP + H2O = ADP + phosphate + H(+)</text>
        <dbReference type="Rhea" id="RHEA:13065"/>
        <dbReference type="ChEBI" id="CHEBI:15377"/>
        <dbReference type="ChEBI" id="CHEBI:15378"/>
        <dbReference type="ChEBI" id="CHEBI:30616"/>
        <dbReference type="ChEBI" id="CHEBI:43474"/>
        <dbReference type="ChEBI" id="CHEBI:456216"/>
        <dbReference type="EC" id="3.6.4.13"/>
    </reaction>
</comment>
<dbReference type="SMART" id="SM01178">
    <property type="entry name" value="DUF4217"/>
    <property type="match status" value="1"/>
</dbReference>
<dbReference type="Pfam" id="PF00270">
    <property type="entry name" value="DEAD"/>
    <property type="match status" value="2"/>
</dbReference>
<dbReference type="Pfam" id="PF13959">
    <property type="entry name" value="CTE_SPB4"/>
    <property type="match status" value="1"/>
</dbReference>
<evidence type="ECO:0000259" key="12">
    <source>
        <dbReference type="PROSITE" id="PS51192"/>
    </source>
</evidence>
<evidence type="ECO:0000256" key="5">
    <source>
        <dbReference type="ARBA" id="ARBA00022801"/>
    </source>
</evidence>
<evidence type="ECO:0000256" key="7">
    <source>
        <dbReference type="ARBA" id="ARBA00022840"/>
    </source>
</evidence>
<evidence type="ECO:0000259" key="14">
    <source>
        <dbReference type="PROSITE" id="PS51195"/>
    </source>
</evidence>
<feature type="compositionally biased region" description="Basic residues" evidence="11">
    <location>
        <begin position="698"/>
        <end position="708"/>
    </location>
</feature>
<dbReference type="InterPro" id="IPR025313">
    <property type="entry name" value="SPB4-like_CTE"/>
</dbReference>
<feature type="region of interest" description="Disordered" evidence="11">
    <location>
        <begin position="647"/>
        <end position="807"/>
    </location>
</feature>
<accession>A0A127Z439</accession>
<dbReference type="InterPro" id="IPR011545">
    <property type="entry name" value="DEAD/DEAH_box_helicase_dom"/>
</dbReference>
<feature type="domain" description="Helicase C-terminal" evidence="13">
    <location>
        <begin position="339"/>
        <end position="526"/>
    </location>
</feature>
<dbReference type="Gene3D" id="3.40.50.300">
    <property type="entry name" value="P-loop containing nucleotide triphosphate hydrolases"/>
    <property type="match status" value="2"/>
</dbReference>
<dbReference type="InterPro" id="IPR027417">
    <property type="entry name" value="P-loop_NTPase"/>
</dbReference>
<evidence type="ECO:0000256" key="3">
    <source>
        <dbReference type="ARBA" id="ARBA00022552"/>
    </source>
</evidence>
<feature type="compositionally biased region" description="Acidic residues" evidence="11">
    <location>
        <begin position="743"/>
        <end position="756"/>
    </location>
</feature>
<evidence type="ECO:0000256" key="10">
    <source>
        <dbReference type="RuleBase" id="RU365068"/>
    </source>
</evidence>
<evidence type="ECO:0000256" key="4">
    <source>
        <dbReference type="ARBA" id="ARBA00022741"/>
    </source>
</evidence>
<feature type="domain" description="Helicase ATP-binding" evidence="12">
    <location>
        <begin position="59"/>
        <end position="297"/>
    </location>
</feature>
<dbReference type="GO" id="GO:0005730">
    <property type="term" value="C:nucleolus"/>
    <property type="evidence" value="ECO:0007669"/>
    <property type="project" value="UniProtKB-SubCell"/>
</dbReference>
<feature type="region of interest" description="Disordered" evidence="11">
    <location>
        <begin position="132"/>
        <end position="186"/>
    </location>
</feature>
<keyword evidence="8 10" id="KW-0694">RNA-binding</keyword>
<dbReference type="SMART" id="SM00487">
    <property type="entry name" value="DEXDc"/>
    <property type="match status" value="1"/>
</dbReference>
<feature type="domain" description="DEAD-box RNA helicase Q" evidence="14">
    <location>
        <begin position="28"/>
        <end position="56"/>
    </location>
</feature>
<dbReference type="GO" id="GO:0006364">
    <property type="term" value="P:rRNA processing"/>
    <property type="evidence" value="ECO:0007669"/>
    <property type="project" value="UniProtKB-KW"/>
</dbReference>
<dbReference type="GO" id="GO:0005524">
    <property type="term" value="F:ATP binding"/>
    <property type="evidence" value="ECO:0007669"/>
    <property type="project" value="UniProtKB-UniRule"/>
</dbReference>
<feature type="short sequence motif" description="Q motif" evidence="9">
    <location>
        <begin position="28"/>
        <end position="56"/>
    </location>
</feature>
<keyword evidence="4 10" id="KW-0547">Nucleotide-binding</keyword>
<dbReference type="Pfam" id="PF00271">
    <property type="entry name" value="Helicase_C"/>
    <property type="match status" value="1"/>
</dbReference>
<dbReference type="InterPro" id="IPR014001">
    <property type="entry name" value="Helicase_ATP-bd"/>
</dbReference>
<feature type="compositionally biased region" description="Acidic residues" evidence="11">
    <location>
        <begin position="134"/>
        <end position="157"/>
    </location>
</feature>
<protein>
    <recommendedName>
        <fullName evidence="10">ATP-dependent RNA helicase</fullName>
        <ecNumber evidence="10">3.6.4.13</ecNumber>
    </recommendedName>
</protein>
<comment type="domain">
    <text evidence="10">The Q motif is unique to and characteristic of the DEAD box family of RNA helicases and controls ATP binding and hydrolysis.</text>
</comment>
<evidence type="ECO:0000256" key="1">
    <source>
        <dbReference type="ARBA" id="ARBA00004604"/>
    </source>
</evidence>
<dbReference type="GO" id="GO:0016887">
    <property type="term" value="F:ATP hydrolysis activity"/>
    <property type="evidence" value="ECO:0007669"/>
    <property type="project" value="RHEA"/>
</dbReference>
<comment type="function">
    <text evidence="10">RNA helicase.</text>
</comment>
<dbReference type="SUPFAM" id="SSF52540">
    <property type="entry name" value="P-loop containing nucleoside triphosphate hydrolases"/>
    <property type="match status" value="2"/>
</dbReference>
<dbReference type="PANTHER" id="PTHR24031">
    <property type="entry name" value="RNA HELICASE"/>
    <property type="match status" value="1"/>
</dbReference>
<dbReference type="CDD" id="cd17960">
    <property type="entry name" value="DEADc_DDX55"/>
    <property type="match status" value="1"/>
</dbReference>
<reference evidence="15" key="1">
    <citation type="submission" date="2014-06" db="EMBL/GenBank/DDBJ databases">
        <authorList>
            <person name="Ju J."/>
            <person name="Zhang J."/>
        </authorList>
    </citation>
    <scope>NUCLEOTIDE SEQUENCE</scope>
    <source>
        <strain evidence="15">SscI8</strain>
    </source>
</reference>
<evidence type="ECO:0000256" key="9">
    <source>
        <dbReference type="PROSITE-ProRule" id="PRU00552"/>
    </source>
</evidence>
<evidence type="ECO:0000256" key="6">
    <source>
        <dbReference type="ARBA" id="ARBA00022806"/>
    </source>
</evidence>
<dbReference type="PROSITE" id="PS51194">
    <property type="entry name" value="HELICASE_CTER"/>
    <property type="match status" value="1"/>
</dbReference>
<organism evidence="15">
    <name type="scientific">Sporisorium scitamineum</name>
    <dbReference type="NCBI Taxonomy" id="49012"/>
    <lineage>
        <taxon>Eukaryota</taxon>
        <taxon>Fungi</taxon>
        <taxon>Dikarya</taxon>
        <taxon>Basidiomycota</taxon>
        <taxon>Ustilaginomycotina</taxon>
        <taxon>Ustilaginomycetes</taxon>
        <taxon>Ustilaginales</taxon>
        <taxon>Ustilaginaceae</taxon>
        <taxon>Sporisorium</taxon>
    </lineage>
</organism>
<evidence type="ECO:0000256" key="8">
    <source>
        <dbReference type="ARBA" id="ARBA00022884"/>
    </source>
</evidence>
<dbReference type="PROSITE" id="PS51195">
    <property type="entry name" value="Q_MOTIF"/>
    <property type="match status" value="1"/>
</dbReference>
<dbReference type="AlphaFoldDB" id="A0A127Z439"/>
<dbReference type="EC" id="3.6.4.13" evidence="10"/>
<evidence type="ECO:0000259" key="13">
    <source>
        <dbReference type="PROSITE" id="PS51194"/>
    </source>
</evidence>
<keyword evidence="7 10" id="KW-0067">ATP-binding</keyword>
<sequence>MSGTTSIPPTTLAGPTELRSAPSYAGRWTKLNPSLTPWILSLLSDMGFNQMTPVQASTIPLFLSHKDVVVEAVTGSGKTLAFVIPVLEMLLRRSTKLKKDEVGALIVSPTRELAEQIHKVIMTFLDAQNQMEADAADEGEGQEEEEEAETSDSDSDSGSDSNSAAKKVGKKKAAESRAKAQTPRKTTRIAGAQLVVGGSKCTPLDDYRIFRDSGADILVGTPGRLEELLSRKGVKKSQLEVLILDEADRLLDLGFTENLRRILSLLPKQRRTGLFSATMTDALSELVRMGLRNPVRVVVKVETKNKAAAASAGADDSRRTPATLQNLFQVSRPENKLAQLVRILLFENSDKGMSGGARKFVVYFSTCAQVNFFYSVFSQLPILKQNRIKLHTLHGKQTPSKRKSMFDAFVASTALDGAVSGDGVGQSKSSGATVLFCTDVAARGLDLPDVEVVVQYDPPTDPKVFSHRCGRTARAGRRGHAIVMLHTGREEDLVSYMGVKRIPLAPYPYLSSTLEGVIEPAEPDPAARELETTIRTLVQQDREIFDFSIRAYVSYIRAYSKHEMSYIFRLADLDLAGVAHAFGLIRLPAMPELKTRKASGALVYDEEQIDFGAIPFKDKAKEKLRLAKIEEDKAAALAKADADAAAAKDESSDESDDSDASVSTSNAAAGAKKKRKLGSETAGAWSAQKERKELRLARKEKRARKRAFLKHEAHAAKKQAQQAAATTSSSNHKSQPKPKDQGDQEEDDDDDDDWDEEYRKLKKQKRKEKAARTTTTTSHFNPHNDHDTDTDTSNDNSHKDDEPFFVI</sequence>
<keyword evidence="5 10" id="KW-0378">Hydrolase</keyword>
<dbReference type="CDD" id="cd18787">
    <property type="entry name" value="SF2_C_DEAD"/>
    <property type="match status" value="1"/>
</dbReference>
<dbReference type="GO" id="GO:0003724">
    <property type="term" value="F:RNA helicase activity"/>
    <property type="evidence" value="ECO:0007669"/>
    <property type="project" value="UniProtKB-EC"/>
</dbReference>
<feature type="compositionally biased region" description="Basic residues" evidence="11">
    <location>
        <begin position="760"/>
        <end position="769"/>
    </location>
</feature>
<dbReference type="EMBL" id="LK056678">
    <property type="protein sequence ID" value="CDR88485.1"/>
    <property type="molecule type" value="Genomic_DNA"/>
</dbReference>
<feature type="compositionally biased region" description="Low complexity" evidence="11">
    <location>
        <begin position="660"/>
        <end position="670"/>
    </location>
</feature>
<dbReference type="SMART" id="SM00490">
    <property type="entry name" value="HELICc"/>
    <property type="match status" value="1"/>
</dbReference>
<dbReference type="PROSITE" id="PS00039">
    <property type="entry name" value="DEAD_ATP_HELICASE"/>
    <property type="match status" value="1"/>
</dbReference>
<comment type="similarity">
    <text evidence="10">Belongs to the DEAD box helicase family.</text>
</comment>
<name>A0A127Z439_9BASI</name>
<dbReference type="InterPro" id="IPR000629">
    <property type="entry name" value="RNA-helicase_DEAD-box_CS"/>
</dbReference>
<keyword evidence="6 10" id="KW-0347">Helicase</keyword>
<dbReference type="InterPro" id="IPR014014">
    <property type="entry name" value="RNA_helicase_DEAD_Q_motif"/>
</dbReference>
<feature type="compositionally biased region" description="Basic and acidic residues" evidence="11">
    <location>
        <begin position="688"/>
        <end position="697"/>
    </location>
</feature>
<dbReference type="GO" id="GO:0003723">
    <property type="term" value="F:RNA binding"/>
    <property type="evidence" value="ECO:0007669"/>
    <property type="project" value="UniProtKB-UniRule"/>
</dbReference>
<proteinExistence type="inferred from homology"/>
<feature type="compositionally biased region" description="Basic and acidic residues" evidence="11">
    <location>
        <begin position="796"/>
        <end position="807"/>
    </location>
</feature>
<evidence type="ECO:0000256" key="2">
    <source>
        <dbReference type="ARBA" id="ARBA00022517"/>
    </source>
</evidence>
<comment type="subcellular location">
    <subcellularLocation>
        <location evidence="1">Nucleus</location>
        <location evidence="1">Nucleolus</location>
    </subcellularLocation>
</comment>